<evidence type="ECO:0000313" key="1">
    <source>
        <dbReference type="EMBL" id="KAK8204372.1"/>
    </source>
</evidence>
<proteinExistence type="predicted"/>
<gene>
    <name evidence="1" type="ORF">M8818_005101</name>
</gene>
<dbReference type="Proteomes" id="UP001320706">
    <property type="component" value="Unassembled WGS sequence"/>
</dbReference>
<keyword evidence="2" id="KW-1185">Reference proteome</keyword>
<protein>
    <submittedName>
        <fullName evidence="1">Uncharacterized protein</fullName>
    </submittedName>
</protein>
<organism evidence="1 2">
    <name type="scientific">Zalaria obscura</name>
    <dbReference type="NCBI Taxonomy" id="2024903"/>
    <lineage>
        <taxon>Eukaryota</taxon>
        <taxon>Fungi</taxon>
        <taxon>Dikarya</taxon>
        <taxon>Ascomycota</taxon>
        <taxon>Pezizomycotina</taxon>
        <taxon>Dothideomycetes</taxon>
        <taxon>Dothideomycetidae</taxon>
        <taxon>Dothideales</taxon>
        <taxon>Zalariaceae</taxon>
        <taxon>Zalaria</taxon>
    </lineage>
</organism>
<accession>A0ACC3S9R3</accession>
<dbReference type="EMBL" id="JAMKPW020000027">
    <property type="protein sequence ID" value="KAK8204372.1"/>
    <property type="molecule type" value="Genomic_DNA"/>
</dbReference>
<name>A0ACC3S9R3_9PEZI</name>
<sequence length="859" mass="96050">MSTRASLESDRKWQSRPQTAASQKHASPKEGPASPSMAADGTQGSGSSHRRTMSDKSHQRFVLTDPVAFRYLEEDPSTTVLERRRELSGYECYIVEQWATSRTHPTFCITTFTGDPSHNVIVGVLSVPTDESVWSQRLKVYFRALNQYHARRRETPLGILMITNLSGFPSSLTVIPVPDGDLRKHRADFFVNEDLKRLGCSGRVGLTLARPSGATAAKFHQLYRTSEKNDLYESVIELVKLCQAALLLFDQLEVDYTDGLLCDVTEKAINDWWTQIGTDVYNVEPHDGILGPTTVSALLGLLMGARNRLHAVSAPVPKDPFDIEGMKRGIAVFQKSQRLARSRRLDRDTLDRLRRASAKAATSEGWTMPRAVKSTVAELSGKGGEMVMDLAGRRDKAGIAEIETCDIDRFVQLIYGERCKWLWYGKPLKRVKLDHEKKDSETDHLVFRPDEHGGYKWTGRKPTMLPGLEGKNLSLFDEEELAREDEEDDQGVKSVVKRATGLISDSKSGVSRLKGAIGRRGHHHKHSKESSNGGADGEGAGTKRPTLQRSRSTPVGSPTSPQLADNDFEKSSQAEPVFTKTISETPKQSESKLVPDEAWLRNDSPEGTDEEDTEQPGPHKQRVDASTAEPSIAEDVYHGIELGEILPEPERAAQEVGVLLRRTNSDSNFIRLQQQPRSSVYYSRHISFSDVEESMMGLRSFFDSSEDQATSSEPQMQYDQEARVAAEAKSLRAAIANLDRNEAAWTYTQIKNFRKYIKKANEDQEYLGEQLYSPYHHLEELKDASAGLLRDEKEALNEGSKELETLAAKLDYEIGNLRAKVEEVEAGVKDFERSVVGVEQRLDVLEKDDRRGGFSCVMS</sequence>
<evidence type="ECO:0000313" key="2">
    <source>
        <dbReference type="Proteomes" id="UP001320706"/>
    </source>
</evidence>
<comment type="caution">
    <text evidence="1">The sequence shown here is derived from an EMBL/GenBank/DDBJ whole genome shotgun (WGS) entry which is preliminary data.</text>
</comment>
<reference evidence="1" key="1">
    <citation type="submission" date="2024-02" db="EMBL/GenBank/DDBJ databases">
        <title>Metagenome Assembled Genome of Zalaria obscura JY119.</title>
        <authorList>
            <person name="Vighnesh L."/>
            <person name="Jagadeeshwari U."/>
            <person name="Venkata Ramana C."/>
            <person name="Sasikala C."/>
        </authorList>
    </citation>
    <scope>NUCLEOTIDE SEQUENCE</scope>
    <source>
        <strain evidence="1">JY119</strain>
    </source>
</reference>